<feature type="chain" id="PRO_5046191099" description="Periplasmic heavy metal sensor" evidence="2">
    <location>
        <begin position="23"/>
        <end position="171"/>
    </location>
</feature>
<proteinExistence type="predicted"/>
<dbReference type="Proteomes" id="UP001431449">
    <property type="component" value="Unassembled WGS sequence"/>
</dbReference>
<reference evidence="3" key="1">
    <citation type="submission" date="2022-04" db="EMBL/GenBank/DDBJ databases">
        <title>Lysobacter sp. CAU 1642 isolated from sea sand.</title>
        <authorList>
            <person name="Kim W."/>
        </authorList>
    </citation>
    <scope>NUCLEOTIDE SEQUENCE</scope>
    <source>
        <strain evidence="3">CAU 1642</strain>
    </source>
</reference>
<evidence type="ECO:0000313" key="4">
    <source>
        <dbReference type="Proteomes" id="UP001431449"/>
    </source>
</evidence>
<gene>
    <name evidence="3" type="ORF">M0G41_18220</name>
</gene>
<keyword evidence="2" id="KW-0732">Signal</keyword>
<dbReference type="RefSeq" id="WP_248211630.1">
    <property type="nucleotide sequence ID" value="NZ_JALNMH010000023.1"/>
</dbReference>
<keyword evidence="4" id="KW-1185">Reference proteome</keyword>
<evidence type="ECO:0000256" key="2">
    <source>
        <dbReference type="SAM" id="SignalP"/>
    </source>
</evidence>
<evidence type="ECO:0000256" key="1">
    <source>
        <dbReference type="SAM" id="MobiDB-lite"/>
    </source>
</evidence>
<sequence length="171" mass="18983">MQPLMLRLALAAATLSAGLATAADDRKHSHYIFSPSHFEAQREAIIEDMRGRTYRELSDEDRDTVLAALERMAGHPAGVSRFEELDKRVQTTVFNDQELVNNLLTQAAADSRLICKREKFVGSHRTTNICLTVAERRRLTEAAQNQMGQLQGSGYLPREPPPGAPSRPGGR</sequence>
<evidence type="ECO:0008006" key="5">
    <source>
        <dbReference type="Google" id="ProtNLM"/>
    </source>
</evidence>
<protein>
    <recommendedName>
        <fullName evidence="5">Periplasmic heavy metal sensor</fullName>
    </recommendedName>
</protein>
<comment type="caution">
    <text evidence="3">The sequence shown here is derived from an EMBL/GenBank/DDBJ whole genome shotgun (WGS) entry which is preliminary data.</text>
</comment>
<organism evidence="3 4">
    <name type="scientific">Pseudomarimonas salicorniae</name>
    <dbReference type="NCBI Taxonomy" id="2933270"/>
    <lineage>
        <taxon>Bacteria</taxon>
        <taxon>Pseudomonadati</taxon>
        <taxon>Pseudomonadota</taxon>
        <taxon>Gammaproteobacteria</taxon>
        <taxon>Lysobacterales</taxon>
        <taxon>Lysobacteraceae</taxon>
        <taxon>Pseudomarimonas</taxon>
    </lineage>
</organism>
<feature type="region of interest" description="Disordered" evidence="1">
    <location>
        <begin position="147"/>
        <end position="171"/>
    </location>
</feature>
<name>A0ABT0GNL2_9GAMM</name>
<accession>A0ABT0GNL2</accession>
<evidence type="ECO:0000313" key="3">
    <source>
        <dbReference type="EMBL" id="MCK7595587.1"/>
    </source>
</evidence>
<dbReference type="EMBL" id="JALNMH010000023">
    <property type="protein sequence ID" value="MCK7595587.1"/>
    <property type="molecule type" value="Genomic_DNA"/>
</dbReference>
<feature type="signal peptide" evidence="2">
    <location>
        <begin position="1"/>
        <end position="22"/>
    </location>
</feature>